<dbReference type="InterPro" id="IPR002915">
    <property type="entry name" value="DeoC/FbaB/LacD_aldolase"/>
</dbReference>
<evidence type="ECO:0000256" key="6">
    <source>
        <dbReference type="ARBA" id="ARBA00056337"/>
    </source>
</evidence>
<evidence type="ECO:0000256" key="3">
    <source>
        <dbReference type="ARBA" id="ARBA00023239"/>
    </source>
</evidence>
<dbReference type="HAMAP" id="MF_00114">
    <property type="entry name" value="DeoC_type1"/>
    <property type="match status" value="1"/>
</dbReference>
<accession>A0A6I6DI60</accession>
<protein>
    <recommendedName>
        <fullName evidence="7">Deoxyribose-phosphate aldolase</fullName>
        <shortName evidence="7">DERA</shortName>
        <ecNumber evidence="7">4.1.2.4</ecNumber>
    </recommendedName>
    <alternativeName>
        <fullName evidence="7">2-deoxy-D-ribose 5-phosphate aldolase</fullName>
    </alternativeName>
    <alternativeName>
        <fullName evidence="7">Phosphodeoxyriboaldolase</fullName>
        <shortName evidence="7">Deoxyriboaldolase</shortName>
    </alternativeName>
</protein>
<keyword evidence="3 7" id="KW-0456">Lyase</keyword>
<feature type="active site" description="Schiff-base intermediate with acetaldehyde" evidence="7">
    <location>
        <position position="153"/>
    </location>
</feature>
<dbReference type="OrthoDB" id="9778711at2"/>
<organism evidence="8 9">
    <name type="scientific">Candidatus Syntrophocurvum alkaliphilum</name>
    <dbReference type="NCBI Taxonomy" id="2293317"/>
    <lineage>
        <taxon>Bacteria</taxon>
        <taxon>Bacillati</taxon>
        <taxon>Bacillota</taxon>
        <taxon>Clostridia</taxon>
        <taxon>Eubacteriales</taxon>
        <taxon>Syntrophomonadaceae</taxon>
        <taxon>Candidatus Syntrophocurvum</taxon>
    </lineage>
</organism>
<dbReference type="Gene3D" id="3.20.20.70">
    <property type="entry name" value="Aldolase class I"/>
    <property type="match status" value="1"/>
</dbReference>
<dbReference type="InterPro" id="IPR028581">
    <property type="entry name" value="DeoC_typeI"/>
</dbReference>
<evidence type="ECO:0000313" key="9">
    <source>
        <dbReference type="Proteomes" id="UP000426444"/>
    </source>
</evidence>
<keyword evidence="9" id="KW-1185">Reference proteome</keyword>
<name>A0A6I6DI60_9FIRM</name>
<dbReference type="CDD" id="cd00959">
    <property type="entry name" value="DeoC"/>
    <property type="match status" value="1"/>
</dbReference>
<comment type="pathway">
    <text evidence="7">Carbohydrate degradation; 2-deoxy-D-ribose 1-phosphate degradation; D-glyceraldehyde 3-phosphate and acetaldehyde from 2-deoxy-alpha-D-ribose 1-phosphate: step 2/2.</text>
</comment>
<dbReference type="AlphaFoldDB" id="A0A6I6DI60"/>
<evidence type="ECO:0000256" key="5">
    <source>
        <dbReference type="ARBA" id="ARBA00048791"/>
    </source>
</evidence>
<reference evidence="9" key="1">
    <citation type="journal article" date="2019" name="Microbiology">
        <title>Complete Genome Sequence of an Uncultured Bacterium of the Candidate Phylum Bipolaricaulota.</title>
        <authorList>
            <person name="Kadnikov V.V."/>
            <person name="Mardanov A.V."/>
            <person name="Beletsky A.V."/>
            <person name="Frank Y.A."/>
            <person name="Karnachuk O.V."/>
            <person name="Ravin N.V."/>
        </authorList>
    </citation>
    <scope>NUCLEOTIDE SEQUENCE [LARGE SCALE GENOMIC DNA]</scope>
</reference>
<comment type="subcellular location">
    <subcellularLocation>
        <location evidence="7">Cytoplasm</location>
    </subcellularLocation>
</comment>
<evidence type="ECO:0000313" key="8">
    <source>
        <dbReference type="EMBL" id="QGT99980.1"/>
    </source>
</evidence>
<dbReference type="GO" id="GO:0004139">
    <property type="term" value="F:deoxyribose-phosphate aldolase activity"/>
    <property type="evidence" value="ECO:0007669"/>
    <property type="project" value="UniProtKB-UniRule"/>
</dbReference>
<dbReference type="NCBIfam" id="TIGR00126">
    <property type="entry name" value="deoC"/>
    <property type="match status" value="1"/>
</dbReference>
<dbReference type="SMART" id="SM01133">
    <property type="entry name" value="DeoC"/>
    <property type="match status" value="1"/>
</dbReference>
<evidence type="ECO:0000256" key="4">
    <source>
        <dbReference type="ARBA" id="ARBA00023270"/>
    </source>
</evidence>
<evidence type="ECO:0000256" key="1">
    <source>
        <dbReference type="ARBA" id="ARBA00010936"/>
    </source>
</evidence>
<comment type="function">
    <text evidence="6 7">Catalyzes a reversible aldol reaction between acetaldehyde and D-glyceraldehyde 3-phosphate to generate 2-deoxy-D-ribose 5-phosphate.</text>
</comment>
<dbReference type="FunFam" id="3.20.20.70:FF:000044">
    <property type="entry name" value="Deoxyribose-phosphate aldolase"/>
    <property type="match status" value="1"/>
</dbReference>
<dbReference type="RefSeq" id="WP_156203819.1">
    <property type="nucleotide sequence ID" value="NZ_CP046457.1"/>
</dbReference>
<dbReference type="InterPro" id="IPR013785">
    <property type="entry name" value="Aldolase_TIM"/>
</dbReference>
<dbReference type="UniPathway" id="UPA00002">
    <property type="reaction ID" value="UER00468"/>
</dbReference>
<proteinExistence type="inferred from homology"/>
<feature type="active site" description="Proton donor/acceptor" evidence="7">
    <location>
        <position position="182"/>
    </location>
</feature>
<keyword evidence="4 7" id="KW-0704">Schiff base</keyword>
<evidence type="ECO:0000256" key="2">
    <source>
        <dbReference type="ARBA" id="ARBA00022490"/>
    </source>
</evidence>
<dbReference type="Pfam" id="PF01791">
    <property type="entry name" value="DeoC"/>
    <property type="match status" value="1"/>
</dbReference>
<dbReference type="GO" id="GO:0009264">
    <property type="term" value="P:deoxyribonucleotide catabolic process"/>
    <property type="evidence" value="ECO:0007669"/>
    <property type="project" value="UniProtKB-UniRule"/>
</dbReference>
<dbReference type="PANTHER" id="PTHR10889">
    <property type="entry name" value="DEOXYRIBOSE-PHOSPHATE ALDOLASE"/>
    <property type="match status" value="1"/>
</dbReference>
<dbReference type="EC" id="4.1.2.4" evidence="7"/>
<dbReference type="GO" id="GO:0005737">
    <property type="term" value="C:cytoplasm"/>
    <property type="evidence" value="ECO:0007669"/>
    <property type="project" value="UniProtKB-SubCell"/>
</dbReference>
<dbReference type="PIRSF" id="PIRSF001357">
    <property type="entry name" value="DeoC"/>
    <property type="match status" value="1"/>
</dbReference>
<sequence length="217" mass="23747">MEIAPFIDSTNLKPEATELDISNLCEEAVNYNMAAVCVQPYRVKKVAEFLSSSSVKPCTVIGFPLGADGVEVKLYSANTALEQGAKELDLVINIGAVKDNNIKVVSNEIEEMLKLKLNYNFILKVIVETALLTQKELIKLTELISYLEADYIKTSTGFASRGVNMQDIKIINNHKSNKLKIKASGGIKDFNFALDLINAGVSRLGTSSAKHLILHNA</sequence>
<dbReference type="Proteomes" id="UP000426444">
    <property type="component" value="Chromosome"/>
</dbReference>
<gene>
    <name evidence="7" type="primary">deoC</name>
    <name evidence="8" type="ORF">SYNTR_1387</name>
</gene>
<evidence type="ECO:0000256" key="7">
    <source>
        <dbReference type="HAMAP-Rule" id="MF_00114"/>
    </source>
</evidence>
<keyword evidence="2 7" id="KW-0963">Cytoplasm</keyword>
<comment type="similarity">
    <text evidence="1 7">Belongs to the DeoC/FbaB aldolase family. DeoC type 1 subfamily.</text>
</comment>
<dbReference type="SUPFAM" id="SSF51569">
    <property type="entry name" value="Aldolase"/>
    <property type="match status" value="1"/>
</dbReference>
<dbReference type="KEGG" id="salq:SYNTR_1387"/>
<dbReference type="EMBL" id="CP046457">
    <property type="protein sequence ID" value="QGT99980.1"/>
    <property type="molecule type" value="Genomic_DNA"/>
</dbReference>
<dbReference type="GO" id="GO:0006018">
    <property type="term" value="P:2-deoxyribose 1-phosphate catabolic process"/>
    <property type="evidence" value="ECO:0007669"/>
    <property type="project" value="UniProtKB-UniRule"/>
</dbReference>
<dbReference type="PANTHER" id="PTHR10889:SF1">
    <property type="entry name" value="DEOXYRIBOSE-PHOSPHATE ALDOLASE"/>
    <property type="match status" value="1"/>
</dbReference>
<feature type="active site" description="Proton donor/acceptor" evidence="7">
    <location>
        <position position="89"/>
    </location>
</feature>
<dbReference type="GO" id="GO:0016052">
    <property type="term" value="P:carbohydrate catabolic process"/>
    <property type="evidence" value="ECO:0007669"/>
    <property type="project" value="TreeGrafter"/>
</dbReference>
<comment type="catalytic activity">
    <reaction evidence="5 7">
        <text>2-deoxy-D-ribose 5-phosphate = D-glyceraldehyde 3-phosphate + acetaldehyde</text>
        <dbReference type="Rhea" id="RHEA:12821"/>
        <dbReference type="ChEBI" id="CHEBI:15343"/>
        <dbReference type="ChEBI" id="CHEBI:59776"/>
        <dbReference type="ChEBI" id="CHEBI:62877"/>
        <dbReference type="EC" id="4.1.2.4"/>
    </reaction>
</comment>
<dbReference type="InterPro" id="IPR011343">
    <property type="entry name" value="DeoC"/>
</dbReference>